<dbReference type="EMBL" id="RSED01000004">
    <property type="protein sequence ID" value="RRS05205.1"/>
    <property type="molecule type" value="Genomic_DNA"/>
</dbReference>
<dbReference type="PRINTS" id="PR00416">
    <property type="entry name" value="EUTPISMRASEI"/>
</dbReference>
<dbReference type="AlphaFoldDB" id="A0A3R8TUS8"/>
<dbReference type="OrthoDB" id="9778962at2"/>
<sequence>MPGIRRVRRGTGFAYQAADGHWLRAGDEVDRLHLQRIRALAIPPAYEEVWICPLDAGHVQATARDARGRKQYRYHALWRARRDDDKFERMHAFGLALPRLRRRVAQTLAASAGQPHLDRDVVLAAVVRLLDTTLIRVGNEEYARTNRSYGLTTLRNRHAQVSGSRLMLRFRGKSGVQHEVLLDDARVAGVVRRCQELPGQELFQYTDDSGATHVVDSADVNDYIRSLCGDEFTAKDFRTWHATVHAWAQLAPDAKAARDGGEAPCSESAAARRRMVNEALKEVASRLGNTVAVCRKSYVHPHVLVCALQDEWPDEAGVEPSSVPSRGLNAQERRLLAFLQCRTS</sequence>
<evidence type="ECO:0000256" key="2">
    <source>
        <dbReference type="ARBA" id="ARBA00006645"/>
    </source>
</evidence>
<accession>A0A3R8TUS8</accession>
<dbReference type="InterPro" id="IPR001631">
    <property type="entry name" value="TopoI"/>
</dbReference>
<feature type="domain" description="DNA topoisomerase I catalytic core eukaryotic-type" evidence="7">
    <location>
        <begin position="78"/>
        <end position="297"/>
    </location>
</feature>
<evidence type="ECO:0000256" key="3">
    <source>
        <dbReference type="ARBA" id="ARBA00012891"/>
    </source>
</evidence>
<evidence type="ECO:0000313" key="9">
    <source>
        <dbReference type="EMBL" id="RRS05205.1"/>
    </source>
</evidence>
<dbReference type="EC" id="5.6.2.1" evidence="3"/>
<dbReference type="Proteomes" id="UP000269265">
    <property type="component" value="Unassembled WGS sequence"/>
</dbReference>
<dbReference type="RefSeq" id="WP_125242424.1">
    <property type="nucleotide sequence ID" value="NZ_RSED01000004.1"/>
</dbReference>
<evidence type="ECO:0000256" key="6">
    <source>
        <dbReference type="ARBA" id="ARBA00023235"/>
    </source>
</evidence>
<dbReference type="Pfam" id="PF01028">
    <property type="entry name" value="Topoisom_I"/>
    <property type="match status" value="1"/>
</dbReference>
<dbReference type="Gene3D" id="1.10.132.120">
    <property type="match status" value="1"/>
</dbReference>
<reference evidence="9 10" key="1">
    <citation type="submission" date="2018-12" db="EMBL/GenBank/DDBJ databases">
        <title>The whole draft genome of Aquabacterium sp. SJQ9.</title>
        <authorList>
            <person name="Sun L."/>
            <person name="Gao X."/>
            <person name="Chen W."/>
            <person name="Huang K."/>
        </authorList>
    </citation>
    <scope>NUCLEOTIDE SEQUENCE [LARGE SCALE GENOMIC DNA]</scope>
    <source>
        <strain evidence="9 10">SJQ9</strain>
    </source>
</reference>
<evidence type="ECO:0000259" key="8">
    <source>
        <dbReference type="Pfam" id="PF21338"/>
    </source>
</evidence>
<dbReference type="GO" id="GO:0006265">
    <property type="term" value="P:DNA topological change"/>
    <property type="evidence" value="ECO:0007669"/>
    <property type="project" value="InterPro"/>
</dbReference>
<dbReference type="InterPro" id="IPR013500">
    <property type="entry name" value="TopoI_cat_euk"/>
</dbReference>
<comment type="caution">
    <text evidence="9">The sequence shown here is derived from an EMBL/GenBank/DDBJ whole genome shotgun (WGS) entry which is preliminary data.</text>
</comment>
<dbReference type="InterPro" id="IPR011010">
    <property type="entry name" value="DNA_brk_join_enz"/>
</dbReference>
<dbReference type="Pfam" id="PF21338">
    <property type="entry name" value="Top1B_N_bact"/>
    <property type="match status" value="1"/>
</dbReference>
<keyword evidence="6 9" id="KW-0413">Isomerase</keyword>
<dbReference type="SUPFAM" id="SSF55869">
    <property type="entry name" value="DNA topoisomerase I domain"/>
    <property type="match status" value="1"/>
</dbReference>
<dbReference type="Gene3D" id="3.30.66.10">
    <property type="entry name" value="DNA topoisomerase I domain"/>
    <property type="match status" value="1"/>
</dbReference>
<feature type="domain" description="DNA topoisomerase IB N-terminal" evidence="8">
    <location>
        <begin position="12"/>
        <end position="65"/>
    </location>
</feature>
<keyword evidence="5" id="KW-0238">DNA-binding</keyword>
<evidence type="ECO:0000313" key="10">
    <source>
        <dbReference type="Proteomes" id="UP000269265"/>
    </source>
</evidence>
<dbReference type="Gene3D" id="3.90.15.10">
    <property type="entry name" value="Topoisomerase I, Chain A, domain 3"/>
    <property type="match status" value="1"/>
</dbReference>
<comment type="catalytic activity">
    <reaction evidence="1">
        <text>ATP-independent breakage of single-stranded DNA, followed by passage and rejoining.</text>
        <dbReference type="EC" id="5.6.2.1"/>
    </reaction>
</comment>
<gene>
    <name evidence="9" type="ORF">EIP75_06505</name>
</gene>
<protein>
    <recommendedName>
        <fullName evidence="3">DNA topoisomerase</fullName>
        <ecNumber evidence="3">5.6.2.1</ecNumber>
    </recommendedName>
</protein>
<comment type="similarity">
    <text evidence="2">Belongs to the type IB topoisomerase family.</text>
</comment>
<evidence type="ECO:0000256" key="4">
    <source>
        <dbReference type="ARBA" id="ARBA00023029"/>
    </source>
</evidence>
<keyword evidence="4" id="KW-0799">Topoisomerase</keyword>
<dbReference type="SUPFAM" id="SSF56349">
    <property type="entry name" value="DNA breaking-rejoining enzymes"/>
    <property type="match status" value="1"/>
</dbReference>
<dbReference type="InterPro" id="IPR014711">
    <property type="entry name" value="TopoI_cat_a-hlx-sub_euk"/>
</dbReference>
<name>A0A3R8TUS8_9BURK</name>
<dbReference type="InterPro" id="IPR035447">
    <property type="entry name" value="DNA_topo_I_N_sf"/>
</dbReference>
<dbReference type="PROSITE" id="PS52038">
    <property type="entry name" value="TOPO_IB_2"/>
    <property type="match status" value="1"/>
</dbReference>
<dbReference type="InterPro" id="IPR049331">
    <property type="entry name" value="Top1B_N_bact"/>
</dbReference>
<proteinExistence type="inferred from homology"/>
<organism evidence="9 10">
    <name type="scientific">Aquabacterium soli</name>
    <dbReference type="NCBI Taxonomy" id="2493092"/>
    <lineage>
        <taxon>Bacteria</taxon>
        <taxon>Pseudomonadati</taxon>
        <taxon>Pseudomonadota</taxon>
        <taxon>Betaproteobacteria</taxon>
        <taxon>Burkholderiales</taxon>
        <taxon>Aquabacterium</taxon>
    </lineage>
</organism>
<dbReference type="GO" id="GO:0003917">
    <property type="term" value="F:DNA topoisomerase type I (single strand cut, ATP-independent) activity"/>
    <property type="evidence" value="ECO:0007669"/>
    <property type="project" value="UniProtKB-EC"/>
</dbReference>
<evidence type="ECO:0000256" key="1">
    <source>
        <dbReference type="ARBA" id="ARBA00000213"/>
    </source>
</evidence>
<evidence type="ECO:0000256" key="5">
    <source>
        <dbReference type="ARBA" id="ARBA00023125"/>
    </source>
</evidence>
<keyword evidence="10" id="KW-1185">Reference proteome</keyword>
<evidence type="ECO:0000259" key="7">
    <source>
        <dbReference type="Pfam" id="PF01028"/>
    </source>
</evidence>
<dbReference type="GO" id="GO:0003677">
    <property type="term" value="F:DNA binding"/>
    <property type="evidence" value="ECO:0007669"/>
    <property type="project" value="UniProtKB-KW"/>
</dbReference>